<evidence type="ECO:0000256" key="1">
    <source>
        <dbReference type="ARBA" id="ARBA00008754"/>
    </source>
</evidence>
<comment type="caution">
    <text evidence="4">The sequence shown here is derived from an EMBL/GenBank/DDBJ whole genome shotgun (WGS) entry which is preliminary data.</text>
</comment>
<dbReference type="PIRSF" id="PIRSF005384">
    <property type="entry name" value="RpiB_LacA_B"/>
    <property type="match status" value="1"/>
</dbReference>
<dbReference type="Pfam" id="PF02502">
    <property type="entry name" value="LacAB_rpiB"/>
    <property type="match status" value="1"/>
</dbReference>
<gene>
    <name evidence="4" type="ORF">HNR32_000170</name>
</gene>
<dbReference type="EC" id="5.3.1.6" evidence="4"/>
<dbReference type="GO" id="GO:0004751">
    <property type="term" value="F:ribose-5-phosphate isomerase activity"/>
    <property type="evidence" value="ECO:0007669"/>
    <property type="project" value="UniProtKB-EC"/>
</dbReference>
<dbReference type="InterPro" id="IPR003500">
    <property type="entry name" value="RpiB_LacA_LacB"/>
</dbReference>
<dbReference type="PANTHER" id="PTHR43732">
    <property type="entry name" value="RIBOSE 5-PHOSPHATE ISOMERASE-RELATED"/>
    <property type="match status" value="1"/>
</dbReference>
<dbReference type="PANTHER" id="PTHR43732:SF1">
    <property type="entry name" value="RIBOSE 5-PHOSPHATE ISOMERASE"/>
    <property type="match status" value="1"/>
</dbReference>
<keyword evidence="5" id="KW-1185">Reference proteome</keyword>
<proteinExistence type="inferred from homology"/>
<dbReference type="InterPro" id="IPR004785">
    <property type="entry name" value="RpiB"/>
</dbReference>
<organism evidence="4 5">
    <name type="scientific">Pectinatus brassicae</name>
    <dbReference type="NCBI Taxonomy" id="862415"/>
    <lineage>
        <taxon>Bacteria</taxon>
        <taxon>Bacillati</taxon>
        <taxon>Bacillota</taxon>
        <taxon>Negativicutes</taxon>
        <taxon>Selenomonadales</taxon>
        <taxon>Selenomonadaceae</taxon>
        <taxon>Pectinatus</taxon>
    </lineage>
</organism>
<evidence type="ECO:0000313" key="4">
    <source>
        <dbReference type="EMBL" id="MBB5335070.1"/>
    </source>
</evidence>
<dbReference type="Gene3D" id="3.40.1400.10">
    <property type="entry name" value="Sugar-phosphate isomerase, RpiB/LacA/LacB"/>
    <property type="match status" value="1"/>
</dbReference>
<dbReference type="NCBIfam" id="TIGR01120">
    <property type="entry name" value="rpiB"/>
    <property type="match status" value="1"/>
</dbReference>
<dbReference type="GO" id="GO:0005975">
    <property type="term" value="P:carbohydrate metabolic process"/>
    <property type="evidence" value="ECO:0007669"/>
    <property type="project" value="InterPro"/>
</dbReference>
<dbReference type="InterPro" id="IPR051812">
    <property type="entry name" value="SPI_LacAB/RpiB"/>
</dbReference>
<feature type="active site" description="Proton donor" evidence="3">
    <location>
        <position position="99"/>
    </location>
</feature>
<dbReference type="NCBIfam" id="TIGR00689">
    <property type="entry name" value="rpiB_lacA_lacB"/>
    <property type="match status" value="1"/>
</dbReference>
<dbReference type="InterPro" id="IPR036569">
    <property type="entry name" value="RpiB_LacA_LacB_sf"/>
</dbReference>
<evidence type="ECO:0000256" key="3">
    <source>
        <dbReference type="PIRSR" id="PIRSR005384-1"/>
    </source>
</evidence>
<dbReference type="EMBL" id="JACHFH010000001">
    <property type="protein sequence ID" value="MBB5335070.1"/>
    <property type="molecule type" value="Genomic_DNA"/>
</dbReference>
<name>A0A840UFW3_9FIRM</name>
<dbReference type="NCBIfam" id="NF004051">
    <property type="entry name" value="PRK05571.1"/>
    <property type="match status" value="1"/>
</dbReference>
<dbReference type="SUPFAM" id="SSF89623">
    <property type="entry name" value="Ribose/Galactose isomerase RpiB/AlsB"/>
    <property type="match status" value="1"/>
</dbReference>
<dbReference type="RefSeq" id="WP_183858884.1">
    <property type="nucleotide sequence ID" value="NZ_JACHFH010000001.1"/>
</dbReference>
<sequence length="147" mass="16182">MKLVIGCDQGALELKEHVKEVLKEFSDITVEDVGTYTTDSVDYPDIAEKICEKITSGQADRGIALCGTGIGISIACNKVKGIRAALCHNVFTARMSRQHNDANVLAMGGRDISFGPATEMVQVWVKEEFLGGRHERRVNKIMEIQDK</sequence>
<evidence type="ECO:0000313" key="5">
    <source>
        <dbReference type="Proteomes" id="UP000559117"/>
    </source>
</evidence>
<feature type="active site" description="Proton acceptor" evidence="3">
    <location>
        <position position="66"/>
    </location>
</feature>
<comment type="similarity">
    <text evidence="1">Belongs to the LacAB/RpiB family.</text>
</comment>
<evidence type="ECO:0000256" key="2">
    <source>
        <dbReference type="ARBA" id="ARBA00023235"/>
    </source>
</evidence>
<accession>A0A840UFW3</accession>
<keyword evidence="2 4" id="KW-0413">Isomerase</keyword>
<dbReference type="Proteomes" id="UP000559117">
    <property type="component" value="Unassembled WGS sequence"/>
</dbReference>
<reference evidence="4 5" key="1">
    <citation type="submission" date="2020-08" db="EMBL/GenBank/DDBJ databases">
        <title>Genomic Encyclopedia of Type Strains, Phase IV (KMG-IV): sequencing the most valuable type-strain genomes for metagenomic binning, comparative biology and taxonomic classification.</title>
        <authorList>
            <person name="Goeker M."/>
        </authorList>
    </citation>
    <scope>NUCLEOTIDE SEQUENCE [LARGE SCALE GENOMIC DNA]</scope>
    <source>
        <strain evidence="4 5">DSM 24661</strain>
    </source>
</reference>
<protein>
    <submittedName>
        <fullName evidence="4">Ribose 5-phosphate isomerase B</fullName>
        <ecNumber evidence="4">5.3.1.6</ecNumber>
    </submittedName>
</protein>
<dbReference type="AlphaFoldDB" id="A0A840UFW3"/>